<evidence type="ECO:0000256" key="1">
    <source>
        <dbReference type="SAM" id="MobiDB-lite"/>
    </source>
</evidence>
<name>A0ABP7IEY8_9ACTN</name>
<dbReference type="SUPFAM" id="SSF82171">
    <property type="entry name" value="DPP6 N-terminal domain-like"/>
    <property type="match status" value="1"/>
</dbReference>
<keyword evidence="2" id="KW-0812">Transmembrane</keyword>
<reference evidence="4" key="1">
    <citation type="journal article" date="2019" name="Int. J. Syst. Evol. Microbiol.">
        <title>The Global Catalogue of Microorganisms (GCM) 10K type strain sequencing project: providing services to taxonomists for standard genome sequencing and annotation.</title>
        <authorList>
            <consortium name="The Broad Institute Genomics Platform"/>
            <consortium name="The Broad Institute Genome Sequencing Center for Infectious Disease"/>
            <person name="Wu L."/>
            <person name="Ma J."/>
        </authorList>
    </citation>
    <scope>NUCLEOTIDE SEQUENCE [LARGE SCALE GENOMIC DNA]</scope>
    <source>
        <strain evidence="4">JCM 16953</strain>
    </source>
</reference>
<evidence type="ECO:0000313" key="4">
    <source>
        <dbReference type="Proteomes" id="UP001501821"/>
    </source>
</evidence>
<dbReference type="Proteomes" id="UP001501821">
    <property type="component" value="Unassembled WGS sequence"/>
</dbReference>
<keyword evidence="4" id="KW-1185">Reference proteome</keyword>
<sequence>MTGTDLRTTFDAVAQAVPVPPMDRLGFERRVRARRVRRAGGTALVAAAAVAVLAGGAAVVTGDHPGDRDGATVTDSVPDGPASARQTVAVTVRGHLVVLTPDGAAHDSGVRVEEVVALTDEGAVAITTESHLVLIPVRPDGVAGEPRPLVAGAVQRVAVSPDGSQAAYVDLEDVAHVLEVATGREVGGPVPLGPHDRLLSVDHGALLIGIPTGLAVHDGATTEILAPEEDIGGQMAGGVVSYQGYGGVWMFDTDGTQRTGELGAAIGGLSTDGASYATAPSQDQIDDQMSDDLEVLDTATGDRKVVRGFEGDAVQIRWTSADRFLVAADDPRRPGRLLLDCSAAAGLCEQVYDDASATLTLPTR</sequence>
<proteinExistence type="predicted"/>
<keyword evidence="2" id="KW-1133">Transmembrane helix</keyword>
<dbReference type="RefSeq" id="WP_344774593.1">
    <property type="nucleotide sequence ID" value="NZ_BAABAH010000005.1"/>
</dbReference>
<dbReference type="EMBL" id="BAABAH010000005">
    <property type="protein sequence ID" value="GAA3816745.1"/>
    <property type="molecule type" value="Genomic_DNA"/>
</dbReference>
<evidence type="ECO:0000256" key="2">
    <source>
        <dbReference type="SAM" id="Phobius"/>
    </source>
</evidence>
<organism evidence="3 4">
    <name type="scientific">Nocardioides panacisoli</name>
    <dbReference type="NCBI Taxonomy" id="627624"/>
    <lineage>
        <taxon>Bacteria</taxon>
        <taxon>Bacillati</taxon>
        <taxon>Actinomycetota</taxon>
        <taxon>Actinomycetes</taxon>
        <taxon>Propionibacteriales</taxon>
        <taxon>Nocardioidaceae</taxon>
        <taxon>Nocardioides</taxon>
    </lineage>
</organism>
<comment type="caution">
    <text evidence="3">The sequence shown here is derived from an EMBL/GenBank/DDBJ whole genome shotgun (WGS) entry which is preliminary data.</text>
</comment>
<feature type="region of interest" description="Disordered" evidence="1">
    <location>
        <begin position="62"/>
        <end position="82"/>
    </location>
</feature>
<keyword evidence="2" id="KW-0472">Membrane</keyword>
<gene>
    <name evidence="3" type="ORF">GCM10022242_18450</name>
</gene>
<protein>
    <recommendedName>
        <fullName evidence="5">FbpC C-terminal regulatory nucleotide binding domain-containing protein</fullName>
    </recommendedName>
</protein>
<feature type="transmembrane region" description="Helical" evidence="2">
    <location>
        <begin position="39"/>
        <end position="60"/>
    </location>
</feature>
<evidence type="ECO:0000313" key="3">
    <source>
        <dbReference type="EMBL" id="GAA3816745.1"/>
    </source>
</evidence>
<accession>A0ABP7IEY8</accession>
<evidence type="ECO:0008006" key="5">
    <source>
        <dbReference type="Google" id="ProtNLM"/>
    </source>
</evidence>